<gene>
    <name evidence="3" type="ORF">KCTCHS21_25600</name>
</gene>
<feature type="transmembrane region" description="Helical" evidence="2">
    <location>
        <begin position="227"/>
        <end position="251"/>
    </location>
</feature>
<keyword evidence="4" id="KW-1185">Reference proteome</keyword>
<dbReference type="InterPro" id="IPR036259">
    <property type="entry name" value="MFS_trans_sf"/>
</dbReference>
<dbReference type="KEGG" id="cohn:KCTCHS21_25600"/>
<dbReference type="Gene3D" id="1.20.1250.20">
    <property type="entry name" value="MFS general substrate transporter like domains"/>
    <property type="match status" value="1"/>
</dbReference>
<dbReference type="SUPFAM" id="SSF103473">
    <property type="entry name" value="MFS general substrate transporter"/>
    <property type="match status" value="1"/>
</dbReference>
<accession>A0A3T1D504</accession>
<feature type="transmembrane region" description="Helical" evidence="2">
    <location>
        <begin position="151"/>
        <end position="176"/>
    </location>
</feature>
<feature type="transmembrane region" description="Helical" evidence="2">
    <location>
        <begin position="323"/>
        <end position="341"/>
    </location>
</feature>
<feature type="transmembrane region" description="Helical" evidence="2">
    <location>
        <begin position="182"/>
        <end position="201"/>
    </location>
</feature>
<feature type="transmembrane region" description="Helical" evidence="2">
    <location>
        <begin position="263"/>
        <end position="282"/>
    </location>
</feature>
<dbReference type="EMBL" id="AP019400">
    <property type="protein sequence ID" value="BBI33161.1"/>
    <property type="molecule type" value="Genomic_DNA"/>
</dbReference>
<evidence type="ECO:0000313" key="4">
    <source>
        <dbReference type="Proteomes" id="UP000289856"/>
    </source>
</evidence>
<dbReference type="PANTHER" id="PTHR23526:SF2">
    <property type="entry name" value="MAJOR FACILITATOR SUPERFAMILY (MFS) PROFILE DOMAIN-CONTAINING PROTEIN"/>
    <property type="match status" value="1"/>
</dbReference>
<dbReference type="AlphaFoldDB" id="A0A3T1D504"/>
<reference evidence="3 4" key="1">
    <citation type="submission" date="2019-01" db="EMBL/GenBank/DDBJ databases">
        <title>Complete genome sequence of Cohnella hallensis HS21 isolated from Korean fir (Abies koreana) rhizospheric soil.</title>
        <authorList>
            <person name="Jiang L."/>
            <person name="Kang S.W."/>
            <person name="Kim S."/>
            <person name="Jung J."/>
            <person name="Kim C.Y."/>
            <person name="Kim D.H."/>
            <person name="Kim S.W."/>
            <person name="Lee J."/>
        </authorList>
    </citation>
    <scope>NUCLEOTIDE SEQUENCE [LARGE SCALE GENOMIC DNA]</scope>
    <source>
        <strain evidence="3 4">HS21</strain>
    </source>
</reference>
<evidence type="ECO:0008006" key="5">
    <source>
        <dbReference type="Google" id="ProtNLM"/>
    </source>
</evidence>
<organism evidence="3 4">
    <name type="scientific">Cohnella abietis</name>
    <dbReference type="NCBI Taxonomy" id="2507935"/>
    <lineage>
        <taxon>Bacteria</taxon>
        <taxon>Bacillati</taxon>
        <taxon>Bacillota</taxon>
        <taxon>Bacilli</taxon>
        <taxon>Bacillales</taxon>
        <taxon>Paenibacillaceae</taxon>
        <taxon>Cohnella</taxon>
    </lineage>
</organism>
<keyword evidence="2" id="KW-1133">Transmembrane helix</keyword>
<feature type="transmembrane region" description="Helical" evidence="2">
    <location>
        <begin position="115"/>
        <end position="139"/>
    </location>
</feature>
<dbReference type="InterPro" id="IPR052528">
    <property type="entry name" value="Sugar_transport-like"/>
</dbReference>
<name>A0A3T1D504_9BACL</name>
<evidence type="ECO:0000256" key="2">
    <source>
        <dbReference type="SAM" id="Phobius"/>
    </source>
</evidence>
<feature type="transmembrane region" description="Helical" evidence="2">
    <location>
        <begin position="57"/>
        <end position="82"/>
    </location>
</feature>
<dbReference type="GO" id="GO:0022857">
    <property type="term" value="F:transmembrane transporter activity"/>
    <property type="evidence" value="ECO:0007669"/>
    <property type="project" value="InterPro"/>
</dbReference>
<feature type="transmembrane region" description="Helical" evidence="2">
    <location>
        <begin position="294"/>
        <end position="317"/>
    </location>
</feature>
<dbReference type="InterPro" id="IPR011701">
    <property type="entry name" value="MFS"/>
</dbReference>
<feature type="transmembrane region" description="Helical" evidence="2">
    <location>
        <begin position="386"/>
        <end position="405"/>
    </location>
</feature>
<dbReference type="Proteomes" id="UP000289856">
    <property type="component" value="Chromosome"/>
</dbReference>
<comment type="subcellular location">
    <subcellularLocation>
        <location evidence="1">Cell membrane</location>
        <topology evidence="1">Multi-pass membrane protein</topology>
    </subcellularLocation>
</comment>
<proteinExistence type="predicted"/>
<evidence type="ECO:0000256" key="1">
    <source>
        <dbReference type="ARBA" id="ARBA00004651"/>
    </source>
</evidence>
<dbReference type="RefSeq" id="WP_130608416.1">
    <property type="nucleotide sequence ID" value="NZ_AP019400.1"/>
</dbReference>
<dbReference type="PANTHER" id="PTHR23526">
    <property type="entry name" value="INTEGRAL MEMBRANE TRANSPORT PROTEIN-RELATED"/>
    <property type="match status" value="1"/>
</dbReference>
<feature type="transmembrane region" description="Helical" evidence="2">
    <location>
        <begin position="362"/>
        <end position="380"/>
    </location>
</feature>
<keyword evidence="2" id="KW-0812">Transmembrane</keyword>
<feature type="transmembrane region" description="Helical" evidence="2">
    <location>
        <begin position="27"/>
        <end position="51"/>
    </location>
</feature>
<dbReference type="GO" id="GO:0005886">
    <property type="term" value="C:plasma membrane"/>
    <property type="evidence" value="ECO:0007669"/>
    <property type="project" value="UniProtKB-SubCell"/>
</dbReference>
<dbReference type="OrthoDB" id="2767994at2"/>
<evidence type="ECO:0000313" key="3">
    <source>
        <dbReference type="EMBL" id="BBI33161.1"/>
    </source>
</evidence>
<sequence>MGFGLRWPFRTKQKVASDQQLSREARVALLIHGCFQFGASMSGLFLNLYLWRLTENLVINGIFNVIVYGMTPIAFAIGGWVAKKKDRMVTYRLGIALITVFFLAVIFAQEKVVTYYPLFAVFNGLALGFYWTGYIILMYDVTESRNRSRFLGINMIVFNTAGLAGPALSGFIISMFEGLRGYLLTFTAASILFGLASFLSLKIKRVQSHHRTYYLKYFGLMMKRSRLWVMGLCSFLLLGLFQGMMLFLPNILMFKTVGREDQVGYLSVFFALLTILTGYFISRRKPNVNIRRDLFIASLIIVMGSTILLIDITLWTVIAYMSVYSLMSPLILNTLTSYYYRIMDGLPLKGMFRIESVVIREFFLNVGRVLSISLQLIFASNLDSPALPVVLLFTAFMQLGIVLLVRNRI</sequence>
<keyword evidence="2" id="KW-0472">Membrane</keyword>
<protein>
    <recommendedName>
        <fullName evidence="5">MFS transporter</fullName>
    </recommendedName>
</protein>
<dbReference type="Pfam" id="PF07690">
    <property type="entry name" value="MFS_1"/>
    <property type="match status" value="1"/>
</dbReference>
<feature type="transmembrane region" description="Helical" evidence="2">
    <location>
        <begin position="89"/>
        <end position="109"/>
    </location>
</feature>